<sequence>MTQARKRMRLEGGSDGMLLEPSATMNDLPSEVIKSIFSYVGKGNYCFVAPVSKDFCFNYLTMNVIEDKFAHKLDYLQAIDRNKITTVEAASFSLELAEYCFFKAPEDFQRRVVNRAIREGRIDIVEMADAMGVDVKNLSRFSREIVEVARKGNLEMLKFIYGKHSNIHELEYLVIETSARKDQLEVLKWLYENEMLPDKYIDIIFGSATLGGNLEIVKWTESTFNCRCPERHFRNAVESGNVELVKYLKHITWCESTLCIPARIGNIELLQYLFEKGGQPLYLYQCNICTSAIENNNFEKAFEVLQWLHQHGVPWDEKTCVVSASVGNLKALKYARVNGCPWNEECLEKAIHTRDLELVEYCLENGCPMGTFDSCRLAMYDKDHDRALRMLKLLRRFSVPWSNLTCSIAAGKGNFEALKWAVFQGCSWSRQECVGYAAEHGDIEVLKWMRSRGCEWDEYICARAAKKGHIETLKFLISEGSPCNEYTFSDAILSGDFAMIKYCVDNDIPPDSSLYEYAIATFDDPIPIIKLLRKKYPWNSNACSAAAYKGNLKLLRWLRFKGCPWDDYTCTEAVKKNHYEILKYAHENGCAWDEYTYAYCFSKNGLYTFDTYEQIPTKHRCSDQIIEYIRKHNCPQPAPDEWILH</sequence>
<reference evidence="1 2" key="1">
    <citation type="journal article" date="2021" name="Sci. Rep.">
        <title>The genome of the diatom Chaetoceros tenuissimus carries an ancient integrated fragment of an extant virus.</title>
        <authorList>
            <person name="Hongo Y."/>
            <person name="Kimura K."/>
            <person name="Takaki Y."/>
            <person name="Yoshida Y."/>
            <person name="Baba S."/>
            <person name="Kobayashi G."/>
            <person name="Nagasaki K."/>
            <person name="Hano T."/>
            <person name="Tomaru Y."/>
        </authorList>
    </citation>
    <scope>NUCLEOTIDE SEQUENCE [LARGE SCALE GENOMIC DNA]</scope>
    <source>
        <strain evidence="1 2">NIES-3715</strain>
    </source>
</reference>
<name>A0AAD3H7D1_9STRA</name>
<dbReference type="Proteomes" id="UP001054902">
    <property type="component" value="Unassembled WGS sequence"/>
</dbReference>
<dbReference type="SUPFAM" id="SSF140860">
    <property type="entry name" value="Pseudo ankyrin repeat-like"/>
    <property type="match status" value="1"/>
</dbReference>
<accession>A0AAD3H7D1</accession>
<dbReference type="EMBL" id="BLLK01000046">
    <property type="protein sequence ID" value="GFH53312.1"/>
    <property type="molecule type" value="Genomic_DNA"/>
</dbReference>
<protein>
    <submittedName>
        <fullName evidence="1">Uncharacterized protein</fullName>
    </submittedName>
</protein>
<dbReference type="AlphaFoldDB" id="A0AAD3H7D1"/>
<dbReference type="PANTHER" id="PTHR46586:SF3">
    <property type="entry name" value="ANKYRIN REPEAT-CONTAINING PROTEIN"/>
    <property type="match status" value="1"/>
</dbReference>
<proteinExistence type="predicted"/>
<comment type="caution">
    <text evidence="1">The sequence shown here is derived from an EMBL/GenBank/DDBJ whole genome shotgun (WGS) entry which is preliminary data.</text>
</comment>
<evidence type="ECO:0000313" key="2">
    <source>
        <dbReference type="Proteomes" id="UP001054902"/>
    </source>
</evidence>
<dbReference type="PANTHER" id="PTHR46586">
    <property type="entry name" value="ANKYRIN REPEAT-CONTAINING PROTEIN"/>
    <property type="match status" value="1"/>
</dbReference>
<dbReference type="SUPFAM" id="SSF48403">
    <property type="entry name" value="Ankyrin repeat"/>
    <property type="match status" value="1"/>
</dbReference>
<organism evidence="1 2">
    <name type="scientific">Chaetoceros tenuissimus</name>
    <dbReference type="NCBI Taxonomy" id="426638"/>
    <lineage>
        <taxon>Eukaryota</taxon>
        <taxon>Sar</taxon>
        <taxon>Stramenopiles</taxon>
        <taxon>Ochrophyta</taxon>
        <taxon>Bacillariophyta</taxon>
        <taxon>Coscinodiscophyceae</taxon>
        <taxon>Chaetocerotophycidae</taxon>
        <taxon>Chaetocerotales</taxon>
        <taxon>Chaetocerotaceae</taxon>
        <taxon>Chaetoceros</taxon>
    </lineage>
</organism>
<evidence type="ECO:0000313" key="1">
    <source>
        <dbReference type="EMBL" id="GFH53312.1"/>
    </source>
</evidence>
<dbReference type="Gene3D" id="1.25.40.20">
    <property type="entry name" value="Ankyrin repeat-containing domain"/>
    <property type="match status" value="2"/>
</dbReference>
<keyword evidence="2" id="KW-1185">Reference proteome</keyword>
<dbReference type="InterPro" id="IPR052050">
    <property type="entry name" value="SecEffector_AnkRepeat"/>
</dbReference>
<dbReference type="InterPro" id="IPR036770">
    <property type="entry name" value="Ankyrin_rpt-contain_sf"/>
</dbReference>
<gene>
    <name evidence="1" type="ORF">CTEN210_09788</name>
</gene>